<sequence length="176" mass="18630">MVEAQPLPPLPGGASKTERAAQYDAVLERLRVLLQGESDWVAAMSTVVCELHVHFDYFHWTGFYRAGPDDSSMLVVGPYQGALACQRIPFSKGVCGAAASTHQSQLVPDVHAFPGHIACASSTQSEVVVPVVAPDGSLLAVLDVDSDLPAAFTATDVAWLEELCGRLGAQPWATGL</sequence>
<dbReference type="Pfam" id="PF13185">
    <property type="entry name" value="GAF_2"/>
    <property type="match status" value="1"/>
</dbReference>
<dbReference type="AlphaFoldDB" id="A0A9D4TQ82"/>
<dbReference type="PANTHER" id="PTHR21021:SF15">
    <property type="entry name" value="FREE METHIONINE-R-SULFOXIDE REDUCTASE"/>
    <property type="match status" value="1"/>
</dbReference>
<reference evidence="4" key="1">
    <citation type="journal article" date="2019" name="Plant J.">
        <title>Chlorella vulgaris genome assembly and annotation reveals the molecular basis for metabolic acclimation to high light conditions.</title>
        <authorList>
            <person name="Cecchin M."/>
            <person name="Marcolungo L."/>
            <person name="Rossato M."/>
            <person name="Girolomoni L."/>
            <person name="Cosentino E."/>
            <person name="Cuine S."/>
            <person name="Li-Beisson Y."/>
            <person name="Delledonne M."/>
            <person name="Ballottari M."/>
        </authorList>
    </citation>
    <scope>NUCLEOTIDE SEQUENCE</scope>
    <source>
        <strain evidence="4">211/11P</strain>
    </source>
</reference>
<protein>
    <recommendedName>
        <fullName evidence="3">GAF domain-containing protein</fullName>
    </recommendedName>
</protein>
<dbReference type="SUPFAM" id="SSF55781">
    <property type="entry name" value="GAF domain-like"/>
    <property type="match status" value="1"/>
</dbReference>
<dbReference type="InterPro" id="IPR003018">
    <property type="entry name" value="GAF"/>
</dbReference>
<evidence type="ECO:0000256" key="1">
    <source>
        <dbReference type="ARBA" id="ARBA00023170"/>
    </source>
</evidence>
<dbReference type="Proteomes" id="UP001055712">
    <property type="component" value="Unassembled WGS sequence"/>
</dbReference>
<dbReference type="GO" id="GO:0005829">
    <property type="term" value="C:cytosol"/>
    <property type="evidence" value="ECO:0007669"/>
    <property type="project" value="TreeGrafter"/>
</dbReference>
<evidence type="ECO:0000259" key="3">
    <source>
        <dbReference type="Pfam" id="PF13185"/>
    </source>
</evidence>
<keyword evidence="1" id="KW-0675">Receptor</keyword>
<feature type="domain" description="GAF" evidence="3">
    <location>
        <begin position="45"/>
        <end position="167"/>
    </location>
</feature>
<evidence type="ECO:0000313" key="5">
    <source>
        <dbReference type="Proteomes" id="UP001055712"/>
    </source>
</evidence>
<dbReference type="PANTHER" id="PTHR21021">
    <property type="entry name" value="GAF/PUTATIVE CYTOSKELETAL PROTEIN"/>
    <property type="match status" value="1"/>
</dbReference>
<dbReference type="GO" id="GO:0033745">
    <property type="term" value="F:L-methionine-(R)-S-oxide reductase activity"/>
    <property type="evidence" value="ECO:0007669"/>
    <property type="project" value="TreeGrafter"/>
</dbReference>
<dbReference type="InterPro" id="IPR051330">
    <property type="entry name" value="Phosphatase_reg/MetRdx"/>
</dbReference>
<name>A0A9D4TQ82_CHLVU</name>
<proteinExistence type="inferred from homology"/>
<accession>A0A9D4TQ82</accession>
<comment type="similarity">
    <text evidence="2">Belongs to the free Met sulfoxide reductase family.</text>
</comment>
<keyword evidence="5" id="KW-1185">Reference proteome</keyword>
<reference evidence="4" key="2">
    <citation type="submission" date="2020-11" db="EMBL/GenBank/DDBJ databases">
        <authorList>
            <person name="Cecchin M."/>
            <person name="Marcolungo L."/>
            <person name="Rossato M."/>
            <person name="Girolomoni L."/>
            <person name="Cosentino E."/>
            <person name="Cuine S."/>
            <person name="Li-Beisson Y."/>
            <person name="Delledonne M."/>
            <person name="Ballottari M."/>
        </authorList>
    </citation>
    <scope>NUCLEOTIDE SEQUENCE</scope>
    <source>
        <strain evidence="4">211/11P</strain>
        <tissue evidence="4">Whole cell</tissue>
    </source>
</reference>
<evidence type="ECO:0000313" key="4">
    <source>
        <dbReference type="EMBL" id="KAI3430729.1"/>
    </source>
</evidence>
<comment type="caution">
    <text evidence="4">The sequence shown here is derived from an EMBL/GenBank/DDBJ whole genome shotgun (WGS) entry which is preliminary data.</text>
</comment>
<gene>
    <name evidence="4" type="ORF">D9Q98_005315</name>
</gene>
<organism evidence="4 5">
    <name type="scientific">Chlorella vulgaris</name>
    <name type="common">Green alga</name>
    <dbReference type="NCBI Taxonomy" id="3077"/>
    <lineage>
        <taxon>Eukaryota</taxon>
        <taxon>Viridiplantae</taxon>
        <taxon>Chlorophyta</taxon>
        <taxon>core chlorophytes</taxon>
        <taxon>Trebouxiophyceae</taxon>
        <taxon>Chlorellales</taxon>
        <taxon>Chlorellaceae</taxon>
        <taxon>Chlorella clade</taxon>
        <taxon>Chlorella</taxon>
    </lineage>
</organism>
<dbReference type="OrthoDB" id="15735at2759"/>
<evidence type="ECO:0000256" key="2">
    <source>
        <dbReference type="ARBA" id="ARBA00038454"/>
    </source>
</evidence>
<dbReference type="InterPro" id="IPR029016">
    <property type="entry name" value="GAF-like_dom_sf"/>
</dbReference>
<dbReference type="EMBL" id="SIDB01000007">
    <property type="protein sequence ID" value="KAI3430729.1"/>
    <property type="molecule type" value="Genomic_DNA"/>
</dbReference>
<dbReference type="Gene3D" id="3.30.450.40">
    <property type="match status" value="1"/>
</dbReference>